<gene>
    <name evidence="1" type="ORF">PPRIM_AZ9-3.1.T0840162</name>
</gene>
<protein>
    <submittedName>
        <fullName evidence="1">Uncharacterized protein</fullName>
    </submittedName>
</protein>
<dbReference type="AlphaFoldDB" id="A0A8S1NHL8"/>
<name>A0A8S1NHL8_PARPR</name>
<dbReference type="PANTHER" id="PTHR33706:SF1">
    <property type="entry name" value="TPR REPEAT PROTEIN"/>
    <property type="match status" value="1"/>
</dbReference>
<dbReference type="Proteomes" id="UP000688137">
    <property type="component" value="Unassembled WGS sequence"/>
</dbReference>
<dbReference type="EMBL" id="CAJJDM010000087">
    <property type="protein sequence ID" value="CAD8089846.1"/>
    <property type="molecule type" value="Genomic_DNA"/>
</dbReference>
<proteinExistence type="predicted"/>
<sequence length="648" mass="76946">MIQTQNYLDPTIRKHKNQEQEVDILDQNKKKFVKVKIQITFVKDQDYQILYSKEGVILRKELIKSNPTNFEILTNMEQIQYLQWQGEYGQNRKKIGEWRANWKGEGLQKVGGYYEDGLKEGLWTEPIQNYWSKAQVFARGEYFHDQRYKRWNYFYQKNIIGGGLYNKHAQKQGKWIELSEYFTDSSQVTHQGEYKNGKKIGRWDIWYKEHENNKQNLIIGGGSFDEKDGDIKQGYWVEISNRFDYLSQVTYKGEYKNGKKVGRWDIWYKTYEEDKPNLKISSGFYDEIGEGIKQGHWVELSDGFNYFKQVTYIGEYKNGKKIGRWDIWYEEQGSDNKEKIGGGQYDEEGDQIKIGNWKELWEELYYESSVILYGEYKHGKKVGKWDIWYRDHKIGGGSYDETGQEIKIGNWVEISDRFNFKSQVTYNGEYLIGKKIGRWDICFREYSSHPFTQMQHNIIQNTYSGGGQYDEGGNGIKLGYWVELSDGFYYDSQVTYNGEYKNGQKVGRWDICFRQYSNHTFSKIGGGQYNEDGDGIKIGNWMELSDGFCKYFQIKYDGEYKNGKKIGKWDILCKKNFEDENSQMMQKYYIKFFNNHQINLKVVVDFMTKMVLKRVIGWKSKKNGYKVGIWVELDTRSKENISETNYDI</sequence>
<dbReference type="OMA" id="GRWDICF"/>
<reference evidence="1" key="1">
    <citation type="submission" date="2021-01" db="EMBL/GenBank/DDBJ databases">
        <authorList>
            <consortium name="Genoscope - CEA"/>
            <person name="William W."/>
        </authorList>
    </citation>
    <scope>NUCLEOTIDE SEQUENCE</scope>
</reference>
<accession>A0A8S1NHL8</accession>
<evidence type="ECO:0000313" key="1">
    <source>
        <dbReference type="EMBL" id="CAD8089846.1"/>
    </source>
</evidence>
<keyword evidence="2" id="KW-1185">Reference proteome</keyword>
<evidence type="ECO:0000313" key="2">
    <source>
        <dbReference type="Proteomes" id="UP000688137"/>
    </source>
</evidence>
<dbReference type="PANTHER" id="PTHR33706">
    <property type="entry name" value="MORN VARIANT REPEAT PROTEIN"/>
    <property type="match status" value="1"/>
</dbReference>
<comment type="caution">
    <text evidence="1">The sequence shown here is derived from an EMBL/GenBank/DDBJ whole genome shotgun (WGS) entry which is preliminary data.</text>
</comment>
<organism evidence="1 2">
    <name type="scientific">Paramecium primaurelia</name>
    <dbReference type="NCBI Taxonomy" id="5886"/>
    <lineage>
        <taxon>Eukaryota</taxon>
        <taxon>Sar</taxon>
        <taxon>Alveolata</taxon>
        <taxon>Ciliophora</taxon>
        <taxon>Intramacronucleata</taxon>
        <taxon>Oligohymenophorea</taxon>
        <taxon>Peniculida</taxon>
        <taxon>Parameciidae</taxon>
        <taxon>Paramecium</taxon>
    </lineage>
</organism>